<proteinExistence type="predicted"/>
<evidence type="ECO:0000313" key="3">
    <source>
        <dbReference type="Proteomes" id="UP001054945"/>
    </source>
</evidence>
<sequence>MFFGSSQSEICSWRFLDQAIFTREIDQLYAQPQPGGPGYSSSSGNSPQTCPAWVTLPFAKLHRYSPVNHSYTPAHSPRHGGSIIESGHINVPTC</sequence>
<accession>A0AAV4TFQ3</accession>
<evidence type="ECO:0000256" key="1">
    <source>
        <dbReference type="SAM" id="MobiDB-lite"/>
    </source>
</evidence>
<dbReference type="EMBL" id="BPLR01011243">
    <property type="protein sequence ID" value="GIY45165.1"/>
    <property type="molecule type" value="Genomic_DNA"/>
</dbReference>
<gene>
    <name evidence="2" type="ORF">CEXT_498391</name>
</gene>
<evidence type="ECO:0000313" key="2">
    <source>
        <dbReference type="EMBL" id="GIY45165.1"/>
    </source>
</evidence>
<comment type="caution">
    <text evidence="2">The sequence shown here is derived from an EMBL/GenBank/DDBJ whole genome shotgun (WGS) entry which is preliminary data.</text>
</comment>
<dbReference type="Proteomes" id="UP001054945">
    <property type="component" value="Unassembled WGS sequence"/>
</dbReference>
<protein>
    <submittedName>
        <fullName evidence="2">Uncharacterized protein</fullName>
    </submittedName>
</protein>
<name>A0AAV4TFQ3_CAEEX</name>
<reference evidence="2 3" key="1">
    <citation type="submission" date="2021-06" db="EMBL/GenBank/DDBJ databases">
        <title>Caerostris extrusa draft genome.</title>
        <authorList>
            <person name="Kono N."/>
            <person name="Arakawa K."/>
        </authorList>
    </citation>
    <scope>NUCLEOTIDE SEQUENCE [LARGE SCALE GENOMIC DNA]</scope>
</reference>
<keyword evidence="3" id="KW-1185">Reference proteome</keyword>
<organism evidence="2 3">
    <name type="scientific">Caerostris extrusa</name>
    <name type="common">Bark spider</name>
    <name type="synonym">Caerostris bankana</name>
    <dbReference type="NCBI Taxonomy" id="172846"/>
    <lineage>
        <taxon>Eukaryota</taxon>
        <taxon>Metazoa</taxon>
        <taxon>Ecdysozoa</taxon>
        <taxon>Arthropoda</taxon>
        <taxon>Chelicerata</taxon>
        <taxon>Arachnida</taxon>
        <taxon>Araneae</taxon>
        <taxon>Araneomorphae</taxon>
        <taxon>Entelegynae</taxon>
        <taxon>Araneoidea</taxon>
        <taxon>Araneidae</taxon>
        <taxon>Caerostris</taxon>
    </lineage>
</organism>
<feature type="region of interest" description="Disordered" evidence="1">
    <location>
        <begin position="72"/>
        <end position="94"/>
    </location>
</feature>
<dbReference type="AlphaFoldDB" id="A0AAV4TFQ3"/>